<evidence type="ECO:0000313" key="5">
    <source>
        <dbReference type="EMBL" id="AWL11589.1"/>
    </source>
</evidence>
<organism evidence="5 6">
    <name type="scientific">Saliniradius amylolyticus</name>
    <dbReference type="NCBI Taxonomy" id="2183582"/>
    <lineage>
        <taxon>Bacteria</taxon>
        <taxon>Pseudomonadati</taxon>
        <taxon>Pseudomonadota</taxon>
        <taxon>Gammaproteobacteria</taxon>
        <taxon>Alteromonadales</taxon>
        <taxon>Alteromonadaceae</taxon>
        <taxon>Saliniradius</taxon>
    </lineage>
</organism>
<sequence length="159" mass="18226">MKNDVAAHFIERMGLLVEAEGMPRIAGRIFAFLILAEGPHSFAELAEELHISKGSVSTNTRLLENLGLIERLTQPGQRQDYFQLKHAPYSELLRGIAQRTNTAIELIQQTRRDLPVAYSGSQPRLQELEQFYQCFCRHIESMFQELAELSVERIKEVKL</sequence>
<proteinExistence type="predicted"/>
<evidence type="ECO:0000313" key="6">
    <source>
        <dbReference type="Proteomes" id="UP000245728"/>
    </source>
</evidence>
<dbReference type="InterPro" id="IPR011991">
    <property type="entry name" value="ArsR-like_HTH"/>
</dbReference>
<dbReference type="Gene3D" id="1.10.10.10">
    <property type="entry name" value="Winged helix-like DNA-binding domain superfamily/Winged helix DNA-binding domain"/>
    <property type="match status" value="1"/>
</dbReference>
<protein>
    <submittedName>
        <fullName evidence="5">HTH-type transcriptional regulator</fullName>
    </submittedName>
</protein>
<dbReference type="OrthoDB" id="2733322at2"/>
<evidence type="ECO:0000256" key="1">
    <source>
        <dbReference type="ARBA" id="ARBA00023015"/>
    </source>
</evidence>
<dbReference type="EMBL" id="CP029347">
    <property type="protein sequence ID" value="AWL11589.1"/>
    <property type="molecule type" value="Genomic_DNA"/>
</dbReference>
<dbReference type="InterPro" id="IPR052362">
    <property type="entry name" value="HTH-GbsR_regulator"/>
</dbReference>
<dbReference type="AlphaFoldDB" id="A0A2S2E1W8"/>
<keyword evidence="1" id="KW-0805">Transcription regulation</keyword>
<accession>A0A2S2E1W8</accession>
<name>A0A2S2E1W8_9ALTE</name>
<dbReference type="InterPro" id="IPR036390">
    <property type="entry name" value="WH_DNA-bd_sf"/>
</dbReference>
<reference evidence="5 6" key="1">
    <citation type="submission" date="2018-05" db="EMBL/GenBank/DDBJ databases">
        <title>Salinimonas sp. HMF8227 Genome sequencing and assembly.</title>
        <authorList>
            <person name="Kang H."/>
            <person name="Kang J."/>
            <person name="Cha I."/>
            <person name="Kim H."/>
            <person name="Joh K."/>
        </authorList>
    </citation>
    <scope>NUCLEOTIDE SEQUENCE [LARGE SCALE GENOMIC DNA]</scope>
    <source>
        <strain evidence="5 6">HMF8227</strain>
    </source>
</reference>
<dbReference type="SUPFAM" id="SSF46785">
    <property type="entry name" value="Winged helix' DNA-binding domain"/>
    <property type="match status" value="1"/>
</dbReference>
<gene>
    <name evidence="5" type="ORF">HMF8227_01103</name>
</gene>
<dbReference type="GO" id="GO:0003677">
    <property type="term" value="F:DNA binding"/>
    <property type="evidence" value="ECO:0007669"/>
    <property type="project" value="UniProtKB-KW"/>
</dbReference>
<dbReference type="PANTHER" id="PTHR38465">
    <property type="entry name" value="HTH-TYPE TRANSCRIPTIONAL REGULATOR MJ1563-RELATED"/>
    <property type="match status" value="1"/>
</dbReference>
<dbReference type="InterPro" id="IPR000835">
    <property type="entry name" value="HTH_MarR-typ"/>
</dbReference>
<evidence type="ECO:0000256" key="3">
    <source>
        <dbReference type="ARBA" id="ARBA00023163"/>
    </source>
</evidence>
<dbReference type="Pfam" id="PF12802">
    <property type="entry name" value="MarR_2"/>
    <property type="match status" value="1"/>
</dbReference>
<keyword evidence="3" id="KW-0804">Transcription</keyword>
<keyword evidence="6" id="KW-1185">Reference proteome</keyword>
<evidence type="ECO:0000259" key="4">
    <source>
        <dbReference type="Pfam" id="PF12802"/>
    </source>
</evidence>
<dbReference type="GO" id="GO:0003700">
    <property type="term" value="F:DNA-binding transcription factor activity"/>
    <property type="evidence" value="ECO:0007669"/>
    <property type="project" value="InterPro"/>
</dbReference>
<dbReference type="RefSeq" id="WP_109339220.1">
    <property type="nucleotide sequence ID" value="NZ_CP029347.1"/>
</dbReference>
<dbReference type="CDD" id="cd00090">
    <property type="entry name" value="HTH_ARSR"/>
    <property type="match status" value="1"/>
</dbReference>
<dbReference type="Proteomes" id="UP000245728">
    <property type="component" value="Chromosome"/>
</dbReference>
<feature type="domain" description="HTH marR-type" evidence="4">
    <location>
        <begin position="21"/>
        <end position="78"/>
    </location>
</feature>
<dbReference type="KEGG" id="salh:HMF8227_01103"/>
<evidence type="ECO:0000256" key="2">
    <source>
        <dbReference type="ARBA" id="ARBA00023125"/>
    </source>
</evidence>
<dbReference type="InterPro" id="IPR036388">
    <property type="entry name" value="WH-like_DNA-bd_sf"/>
</dbReference>
<keyword evidence="2" id="KW-0238">DNA-binding</keyword>
<dbReference type="PANTHER" id="PTHR38465:SF2">
    <property type="entry name" value="HTH-TYPE TRANSCRIPTIONAL REGULATOR MMPR5"/>
    <property type="match status" value="1"/>
</dbReference>